<evidence type="ECO:0000313" key="1">
    <source>
        <dbReference type="EMBL" id="KXS32838.1"/>
    </source>
</evidence>
<protein>
    <submittedName>
        <fullName evidence="1">Uncharacterized protein</fullName>
    </submittedName>
</protein>
<sequence length="22" mass="2526">DGTIFTNRAILFGMNDDIDRQI</sequence>
<comment type="caution">
    <text evidence="1">The sequence shown here is derived from an EMBL/GenBank/DDBJ whole genome shotgun (WGS) entry which is preliminary data.</text>
</comment>
<gene>
    <name evidence="1" type="ORF">AWT59_0999</name>
</gene>
<feature type="non-terminal residue" evidence="1">
    <location>
        <position position="1"/>
    </location>
</feature>
<reference evidence="1 2" key="1">
    <citation type="submission" date="2016-02" db="EMBL/GenBank/DDBJ databases">
        <authorList>
            <person name="Wen L."/>
            <person name="He K."/>
            <person name="Yang H."/>
        </authorList>
    </citation>
    <scope>NUCLEOTIDE SEQUENCE [LARGE SCALE GENOMIC DNA]</scope>
    <source>
        <strain evidence="1">ShG14-8</strain>
    </source>
</reference>
<name>A0A139BVF0_9PROT</name>
<accession>A0A139BVF0</accession>
<reference evidence="1 2" key="2">
    <citation type="submission" date="2016-03" db="EMBL/GenBank/DDBJ databases">
        <title>New uncultured bacterium of the family Gallionellaceae from acid mine drainage: description and reconstruction of genome based on metagenomic analysis of microbial community.</title>
        <authorList>
            <person name="Kadnikov V."/>
            <person name="Ivasenko D."/>
            <person name="Beletsky A."/>
            <person name="Mardanov A."/>
            <person name="Danilova E."/>
            <person name="Pimenov N."/>
            <person name="Karnachuk O."/>
            <person name="Ravin N."/>
        </authorList>
    </citation>
    <scope>NUCLEOTIDE SEQUENCE [LARGE SCALE GENOMIC DNA]</scope>
    <source>
        <strain evidence="1">ShG14-8</strain>
    </source>
</reference>
<proteinExistence type="predicted"/>
<dbReference type="AlphaFoldDB" id="A0A139BVF0"/>
<evidence type="ECO:0000313" key="2">
    <source>
        <dbReference type="Proteomes" id="UP000070578"/>
    </source>
</evidence>
<dbReference type="EMBL" id="LSLI01000017">
    <property type="protein sequence ID" value="KXS32838.1"/>
    <property type="molecule type" value="Genomic_DNA"/>
</dbReference>
<organism evidence="1 2">
    <name type="scientific">Candidatus Gallionella acididurans</name>
    <dbReference type="NCBI Taxonomy" id="1796491"/>
    <lineage>
        <taxon>Bacteria</taxon>
        <taxon>Pseudomonadati</taxon>
        <taxon>Pseudomonadota</taxon>
        <taxon>Betaproteobacteria</taxon>
        <taxon>Nitrosomonadales</taxon>
        <taxon>Gallionellaceae</taxon>
        <taxon>Gallionella</taxon>
    </lineage>
</organism>
<dbReference type="Proteomes" id="UP000070578">
    <property type="component" value="Unassembled WGS sequence"/>
</dbReference>